<dbReference type="AlphaFoldDB" id="A0A0M6YN26"/>
<reference evidence="2 3" key="1">
    <citation type="submission" date="2015-07" db="EMBL/GenBank/DDBJ databases">
        <authorList>
            <person name="Noorani M."/>
        </authorList>
    </citation>
    <scope>NUCLEOTIDE SEQUENCE [LARGE SCALE GENOMIC DNA]</scope>
    <source>
        <strain evidence="2 3">CECT 7802</strain>
    </source>
</reference>
<evidence type="ECO:0000313" key="3">
    <source>
        <dbReference type="Proteomes" id="UP000049222"/>
    </source>
</evidence>
<gene>
    <name evidence="2" type="ORF">JDO7802_03288</name>
</gene>
<sequence>MAGWARERIETFKPRAGCPIKIAAGEYNLALALRQHLLHGVRTAGTACQALIHTHDIRRMPFLQTLWLRPQWSRTRWPASSGAISGSSAVRTLSSTTNTSCIQMSLRIFHRTLRIRVQATGSSDFSCRTAQSFSTARRLRSRSRRRLIDAKTGPRNFNGCPRSRAACHEAAGRRYHRSNPAGRPSTMTRIPVDRPPWIARGGVLADTSTARSARWARWHK</sequence>
<protein>
    <submittedName>
        <fullName evidence="2">Uncharacterized protein</fullName>
    </submittedName>
</protein>
<evidence type="ECO:0000313" key="2">
    <source>
        <dbReference type="EMBL" id="CTQ51249.1"/>
    </source>
</evidence>
<keyword evidence="3" id="KW-1185">Reference proteome</keyword>
<evidence type="ECO:0000256" key="1">
    <source>
        <dbReference type="SAM" id="MobiDB-lite"/>
    </source>
</evidence>
<proteinExistence type="predicted"/>
<accession>A0A0M6YN26</accession>
<organism evidence="2 3">
    <name type="scientific">Jannaschia donghaensis</name>
    <dbReference type="NCBI Taxonomy" id="420998"/>
    <lineage>
        <taxon>Bacteria</taxon>
        <taxon>Pseudomonadati</taxon>
        <taxon>Pseudomonadota</taxon>
        <taxon>Alphaproteobacteria</taxon>
        <taxon>Rhodobacterales</taxon>
        <taxon>Roseobacteraceae</taxon>
        <taxon>Jannaschia</taxon>
    </lineage>
</organism>
<feature type="region of interest" description="Disordered" evidence="1">
    <location>
        <begin position="172"/>
        <end position="194"/>
    </location>
</feature>
<dbReference type="EMBL" id="CXSU01000012">
    <property type="protein sequence ID" value="CTQ51249.1"/>
    <property type="molecule type" value="Genomic_DNA"/>
</dbReference>
<name>A0A0M6YN26_9RHOB</name>
<dbReference type="Proteomes" id="UP000049222">
    <property type="component" value="Unassembled WGS sequence"/>
</dbReference>